<reference evidence="2" key="1">
    <citation type="journal article" date="2016" name="Nat. Biotechnol.">
        <title>Sequencing wild and cultivated cassava and related species reveals extensive interspecific hybridization and genetic diversity.</title>
        <authorList>
            <person name="Bredeson J.V."/>
            <person name="Lyons J.B."/>
            <person name="Prochnik S.E."/>
            <person name="Wu G.A."/>
            <person name="Ha C.M."/>
            <person name="Edsinger-Gonzales E."/>
            <person name="Grimwood J."/>
            <person name="Schmutz J."/>
            <person name="Rabbi I.Y."/>
            <person name="Egesi C."/>
            <person name="Nauluvula P."/>
            <person name="Lebot V."/>
            <person name="Ndunguru J."/>
            <person name="Mkamilo G."/>
            <person name="Bart R.S."/>
            <person name="Setter T.L."/>
            <person name="Gleadow R.M."/>
            <person name="Kulakow P."/>
            <person name="Ferguson M.E."/>
            <person name="Rounsley S."/>
            <person name="Rokhsar D.S."/>
        </authorList>
    </citation>
    <scope>NUCLEOTIDE SEQUENCE [LARGE SCALE GENOMIC DNA]</scope>
    <source>
        <strain evidence="2">cv. AM560-2</strain>
    </source>
</reference>
<dbReference type="EMBL" id="CM004403">
    <property type="protein sequence ID" value="KAG8634307.1"/>
    <property type="molecule type" value="Genomic_DNA"/>
</dbReference>
<organism evidence="1 2">
    <name type="scientific">Manihot esculenta</name>
    <name type="common">Cassava</name>
    <name type="synonym">Jatropha manihot</name>
    <dbReference type="NCBI Taxonomy" id="3983"/>
    <lineage>
        <taxon>Eukaryota</taxon>
        <taxon>Viridiplantae</taxon>
        <taxon>Streptophyta</taxon>
        <taxon>Embryophyta</taxon>
        <taxon>Tracheophyta</taxon>
        <taxon>Spermatophyta</taxon>
        <taxon>Magnoliopsida</taxon>
        <taxon>eudicotyledons</taxon>
        <taxon>Gunneridae</taxon>
        <taxon>Pentapetalae</taxon>
        <taxon>rosids</taxon>
        <taxon>fabids</taxon>
        <taxon>Malpighiales</taxon>
        <taxon>Euphorbiaceae</taxon>
        <taxon>Crotonoideae</taxon>
        <taxon>Manihoteae</taxon>
        <taxon>Manihot</taxon>
    </lineage>
</organism>
<evidence type="ECO:0000313" key="2">
    <source>
        <dbReference type="Proteomes" id="UP000091857"/>
    </source>
</evidence>
<keyword evidence="2" id="KW-1185">Reference proteome</keyword>
<accession>A0ACB7G280</accession>
<dbReference type="Proteomes" id="UP000091857">
    <property type="component" value="Chromosome 17"/>
</dbReference>
<name>A0ACB7G280_MANES</name>
<comment type="caution">
    <text evidence="1">The sequence shown here is derived from an EMBL/GenBank/DDBJ whole genome shotgun (WGS) entry which is preliminary data.</text>
</comment>
<sequence length="96" mass="11200">MECTTAHHLKDRHDHQKSHSKDAWPSQVLQPQSAWPGQVLQLCMPGPARSYNRVWAIGVTLVYPQPHTHRIMQCVNFMKLMQTPYYTLMMHDICSK</sequence>
<protein>
    <submittedName>
        <fullName evidence="1">Uncharacterized protein</fullName>
    </submittedName>
</protein>
<proteinExistence type="predicted"/>
<gene>
    <name evidence="1" type="ORF">MANES_17G035396v8</name>
</gene>
<evidence type="ECO:0000313" key="1">
    <source>
        <dbReference type="EMBL" id="KAG8634307.1"/>
    </source>
</evidence>